<accession>A0A9C6W6P1</accession>
<organism evidence="1 2">
    <name type="scientific">Drosophila albomicans</name>
    <name type="common">Fruit fly</name>
    <dbReference type="NCBI Taxonomy" id="7291"/>
    <lineage>
        <taxon>Eukaryota</taxon>
        <taxon>Metazoa</taxon>
        <taxon>Ecdysozoa</taxon>
        <taxon>Arthropoda</taxon>
        <taxon>Hexapoda</taxon>
        <taxon>Insecta</taxon>
        <taxon>Pterygota</taxon>
        <taxon>Neoptera</taxon>
        <taxon>Endopterygota</taxon>
        <taxon>Diptera</taxon>
        <taxon>Brachycera</taxon>
        <taxon>Muscomorpha</taxon>
        <taxon>Ephydroidea</taxon>
        <taxon>Drosophilidae</taxon>
        <taxon>Drosophila</taxon>
    </lineage>
</organism>
<protein>
    <submittedName>
        <fullName evidence="2">Uncharacterized protein LOC117570491 isoform X2</fullName>
    </submittedName>
</protein>
<gene>
    <name evidence="2" type="primary">LOC117570491</name>
</gene>
<dbReference type="RefSeq" id="XP_051861371.1">
    <property type="nucleotide sequence ID" value="XM_052005411.1"/>
</dbReference>
<evidence type="ECO:0000313" key="2">
    <source>
        <dbReference type="RefSeq" id="XP_051861371.1"/>
    </source>
</evidence>
<dbReference type="OrthoDB" id="6610578at2759"/>
<proteinExistence type="predicted"/>
<dbReference type="Proteomes" id="UP000515160">
    <property type="component" value="Chromosome 3"/>
</dbReference>
<evidence type="ECO:0000313" key="1">
    <source>
        <dbReference type="Proteomes" id="UP000515160"/>
    </source>
</evidence>
<dbReference type="AlphaFoldDB" id="A0A9C6W6P1"/>
<keyword evidence="1" id="KW-1185">Reference proteome</keyword>
<name>A0A9C6W6P1_DROAB</name>
<sequence>MALNNNKQKTLDSHRGCTLCATCLLCGRKGLCTIAGFLFYVSRDQGMLLCARLGQRMATHFRRFIGYTKDRANFFVSCTRIVKLALQKTKRLLKLTT</sequence>
<dbReference type="GeneID" id="117570491"/>
<reference evidence="2" key="1">
    <citation type="submission" date="2025-08" db="UniProtKB">
        <authorList>
            <consortium name="RefSeq"/>
        </authorList>
    </citation>
    <scope>IDENTIFICATION</scope>
    <source>
        <strain evidence="2">15112-1751.03</strain>
        <tissue evidence="2">Whole Adult</tissue>
    </source>
</reference>